<reference evidence="2 3" key="1">
    <citation type="submission" date="2015-09" db="EMBL/GenBank/DDBJ databases">
        <title>Heavy metals and arsenic resistance mechanisms in polyextremophilic archaea of the family Ferroplasmaceae.</title>
        <authorList>
            <person name="Bulaev A.G."/>
            <person name="Kanygina A.V."/>
        </authorList>
    </citation>
    <scope>NUCLEOTIDE SEQUENCE [LARGE SCALE GENOMIC DNA]</scope>
    <source>
        <strain evidence="2 3">BH2</strain>
    </source>
</reference>
<keyword evidence="3" id="KW-1185">Reference proteome</keyword>
<dbReference type="CDD" id="cd00407">
    <property type="entry name" value="Urease_beta"/>
    <property type="match status" value="1"/>
</dbReference>
<accession>A0A0Q0RS61</accession>
<dbReference type="GO" id="GO:0016787">
    <property type="term" value="F:hydrolase activity"/>
    <property type="evidence" value="ECO:0007669"/>
    <property type="project" value="UniProtKB-KW"/>
</dbReference>
<dbReference type="PANTHER" id="PTHR33569:SF1">
    <property type="entry name" value="UREASE"/>
    <property type="match status" value="1"/>
</dbReference>
<comment type="caution">
    <text evidence="2">The sequence shown here is derived from an EMBL/GenBank/DDBJ whole genome shotgun (WGS) entry which is preliminary data.</text>
</comment>
<dbReference type="SUPFAM" id="SSF51278">
    <property type="entry name" value="Urease, beta-subunit"/>
    <property type="match status" value="1"/>
</dbReference>
<organism evidence="2 3">
    <name type="scientific">Acidiplasma cupricumulans</name>
    <dbReference type="NCBI Taxonomy" id="312540"/>
    <lineage>
        <taxon>Archaea</taxon>
        <taxon>Methanobacteriati</taxon>
        <taxon>Thermoplasmatota</taxon>
        <taxon>Thermoplasmata</taxon>
        <taxon>Thermoplasmatales</taxon>
        <taxon>Ferroplasmaceae</taxon>
        <taxon>Acidiplasma</taxon>
    </lineage>
</organism>
<evidence type="ECO:0000313" key="2">
    <source>
        <dbReference type="EMBL" id="KQB35210.1"/>
    </source>
</evidence>
<evidence type="ECO:0000313" key="3">
    <source>
        <dbReference type="Proteomes" id="UP000050301"/>
    </source>
</evidence>
<gene>
    <name evidence="2" type="ORF">AOG55_00620</name>
</gene>
<dbReference type="AlphaFoldDB" id="A0A0Q0RS61"/>
<dbReference type="PANTHER" id="PTHR33569">
    <property type="entry name" value="UREASE"/>
    <property type="match status" value="1"/>
</dbReference>
<dbReference type="InterPro" id="IPR050069">
    <property type="entry name" value="Urease_subunit"/>
</dbReference>
<name>A0A0Q0RS61_9ARCH</name>
<evidence type="ECO:0008006" key="4">
    <source>
        <dbReference type="Google" id="ProtNLM"/>
    </source>
</evidence>
<dbReference type="Gene3D" id="2.10.150.10">
    <property type="entry name" value="Urease, beta subunit"/>
    <property type="match status" value="1"/>
</dbReference>
<evidence type="ECO:0000256" key="1">
    <source>
        <dbReference type="ARBA" id="ARBA00022801"/>
    </source>
</evidence>
<proteinExistence type="inferred from homology"/>
<dbReference type="NCBIfam" id="TIGR00192">
    <property type="entry name" value="urease_beta"/>
    <property type="match status" value="1"/>
</dbReference>
<dbReference type="InParanoid" id="A0A0Q0RS61"/>
<dbReference type="InterPro" id="IPR002019">
    <property type="entry name" value="Urease_beta-like"/>
</dbReference>
<dbReference type="HAMAP" id="MF_01954">
    <property type="entry name" value="Urease_beta"/>
    <property type="match status" value="1"/>
</dbReference>
<keyword evidence="1" id="KW-0378">Hydrolase</keyword>
<protein>
    <recommendedName>
        <fullName evidence="4">Urease subunit beta</fullName>
    </recommendedName>
</protein>
<dbReference type="GO" id="GO:0035550">
    <property type="term" value="C:urease complex"/>
    <property type="evidence" value="ECO:0007669"/>
    <property type="project" value="InterPro"/>
</dbReference>
<sequence length="127" mass="14231">MSDNQKTVGKIFLGSGDIETFPNRKRIKLKVKNTGDRGIQIGAHFHFFEVNRAMEFDRSQAYGMKLDIPSGTSIRFEPGEEKEVTLVSYGGKNYVYGFGGLVNGSVKVEYRKALAMQKAKDLKYKGV</sequence>
<dbReference type="RefSeq" id="WP_055040981.1">
    <property type="nucleotide sequence ID" value="NZ_LKBH01000179.1"/>
</dbReference>
<dbReference type="Pfam" id="PF00699">
    <property type="entry name" value="Urease_beta"/>
    <property type="match status" value="1"/>
</dbReference>
<dbReference type="NCBIfam" id="NF009682">
    <property type="entry name" value="PRK13203.1"/>
    <property type="match status" value="1"/>
</dbReference>
<dbReference type="GO" id="GO:0043419">
    <property type="term" value="P:urea catabolic process"/>
    <property type="evidence" value="ECO:0007669"/>
    <property type="project" value="InterPro"/>
</dbReference>
<dbReference type="EMBL" id="LKBH01000179">
    <property type="protein sequence ID" value="KQB35210.1"/>
    <property type="molecule type" value="Genomic_DNA"/>
</dbReference>
<dbReference type="InterPro" id="IPR036461">
    <property type="entry name" value="Urease_betasu_sf"/>
</dbReference>
<dbReference type="Proteomes" id="UP000050301">
    <property type="component" value="Unassembled WGS sequence"/>
</dbReference>